<sequence length="607" mass="68865">MTFIAGVFAFYSLFEIRKETLSNQVQRAANEFTADLNRQIGANTDFTQQLYSEISYYNLIRKGEQFDGEELANVFANHLARNPTLYQLRWLDEAGNEKLKVIKETSGKITRLANDALVNKGHRDYMQAAKKLNEGEVYHSAIDLNVEYGKIERPHRVTMRGVIYTGHHGLLPGYLVANFQLNNIMRKAYSTSALLYLTARDGYWLKHPDKSKEWGSQLSETDANAIRDVPDLWQFVNTKHSGSIVQAYGKLWQILSLKTELNNINGELEQNLFVLSSTTEEQLASLFKNTFLLVAFPTMLVLVYGIWSQHKLVKEEIRQLALNEELRDEKRQLVKSNRELEKTLKHQRSLQDELVETRKLSSLGMMVAGIAHELNTPIGSAMMSVSTLQDRYDSLAERLKKGVTKSALDDFLSLSEDALDSTMRNLYKSADMIQSFKRLALDRTSMTLEDIHIHTIINDLIVMMYPHFELNSVKIAIQCDEATTLKTYPGILSQILQNLVENALHHAFPDGQKGKLQIAAKKERGLVHITVSDDGVGISQDIKENIFDPFVTTKRGEGNTGLGMHLVHQWTTQILKGRIYVEPMIQGARFVLILPSLKEEDVNGTTA</sequence>
<keyword evidence="5" id="KW-0597">Phosphoprotein</keyword>
<dbReference type="SUPFAM" id="SSF103190">
    <property type="entry name" value="Sensory domain-like"/>
    <property type="match status" value="2"/>
</dbReference>
<dbReference type="InterPro" id="IPR003594">
    <property type="entry name" value="HATPase_dom"/>
</dbReference>
<dbReference type="InterPro" id="IPR048760">
    <property type="entry name" value="VP0354-like_sensor_dom"/>
</dbReference>
<evidence type="ECO:0000256" key="4">
    <source>
        <dbReference type="ARBA" id="ARBA00022475"/>
    </source>
</evidence>
<reference evidence="10 11" key="1">
    <citation type="submission" date="2022-10" db="EMBL/GenBank/DDBJ databases">
        <title>Aestuariibacter sp. AA17 isolated from Montipora capitata coral fragment.</title>
        <authorList>
            <person name="Emsley S.A."/>
            <person name="Pfannmuller K.M."/>
            <person name="Loughran R.M."/>
            <person name="Shlafstein M."/>
            <person name="Papke E."/>
            <person name="Saw J.H."/>
            <person name="Ushijima B."/>
            <person name="Videau P."/>
        </authorList>
    </citation>
    <scope>NUCLEOTIDE SEQUENCE [LARGE SCALE GENOMIC DNA]</scope>
    <source>
        <strain evidence="10 11">AA17</strain>
    </source>
</reference>
<accession>A0ABT3A3U1</accession>
<dbReference type="SMART" id="SM00387">
    <property type="entry name" value="HATPase_c"/>
    <property type="match status" value="1"/>
</dbReference>
<dbReference type="CDD" id="cd00082">
    <property type="entry name" value="HisKA"/>
    <property type="match status" value="1"/>
</dbReference>
<proteinExistence type="predicted"/>
<gene>
    <name evidence="10" type="ORF">OE749_01300</name>
</gene>
<dbReference type="Gene3D" id="3.30.450.20">
    <property type="entry name" value="PAS domain"/>
    <property type="match status" value="2"/>
</dbReference>
<dbReference type="InterPro" id="IPR036890">
    <property type="entry name" value="HATPase_C_sf"/>
</dbReference>
<dbReference type="Pfam" id="PF02518">
    <property type="entry name" value="HATPase_c"/>
    <property type="match status" value="1"/>
</dbReference>
<dbReference type="SUPFAM" id="SSF47384">
    <property type="entry name" value="Homodimeric domain of signal transducing histidine kinase"/>
    <property type="match status" value="1"/>
</dbReference>
<keyword evidence="11" id="KW-1185">Reference proteome</keyword>
<dbReference type="PRINTS" id="PR00344">
    <property type="entry name" value="BCTRLSENSOR"/>
</dbReference>
<evidence type="ECO:0000256" key="3">
    <source>
        <dbReference type="ARBA" id="ARBA00012438"/>
    </source>
</evidence>
<evidence type="ECO:0000256" key="1">
    <source>
        <dbReference type="ARBA" id="ARBA00000085"/>
    </source>
</evidence>
<comment type="subcellular location">
    <subcellularLocation>
        <location evidence="2">Cell membrane</location>
        <topology evidence="2">Multi-pass membrane protein</topology>
    </subcellularLocation>
</comment>
<dbReference type="Pfam" id="PF21623">
    <property type="entry name" value="HK_sensor_dom_bact"/>
    <property type="match status" value="1"/>
</dbReference>
<evidence type="ECO:0000256" key="5">
    <source>
        <dbReference type="ARBA" id="ARBA00022553"/>
    </source>
</evidence>
<evidence type="ECO:0000256" key="6">
    <source>
        <dbReference type="ARBA" id="ARBA00022692"/>
    </source>
</evidence>
<dbReference type="PANTHER" id="PTHR43065:SF47">
    <property type="match status" value="1"/>
</dbReference>
<dbReference type="GO" id="GO:0016301">
    <property type="term" value="F:kinase activity"/>
    <property type="evidence" value="ECO:0007669"/>
    <property type="project" value="UniProtKB-KW"/>
</dbReference>
<keyword evidence="7" id="KW-1133">Transmembrane helix</keyword>
<keyword evidence="6" id="KW-0812">Transmembrane</keyword>
<keyword evidence="7" id="KW-0472">Membrane</keyword>
<dbReference type="InterPro" id="IPR004358">
    <property type="entry name" value="Sig_transdc_His_kin-like_C"/>
</dbReference>
<dbReference type="SMART" id="SM00388">
    <property type="entry name" value="HisKA"/>
    <property type="match status" value="1"/>
</dbReference>
<evidence type="ECO:0000256" key="2">
    <source>
        <dbReference type="ARBA" id="ARBA00004651"/>
    </source>
</evidence>
<keyword evidence="10" id="KW-0418">Kinase</keyword>
<keyword evidence="10" id="KW-0808">Transferase</keyword>
<evidence type="ECO:0000256" key="8">
    <source>
        <dbReference type="SAM" id="Coils"/>
    </source>
</evidence>
<dbReference type="PROSITE" id="PS50109">
    <property type="entry name" value="HIS_KIN"/>
    <property type="match status" value="1"/>
</dbReference>
<organism evidence="10 11">
    <name type="scientific">Fluctibacter corallii</name>
    <dbReference type="NCBI Taxonomy" id="2984329"/>
    <lineage>
        <taxon>Bacteria</taxon>
        <taxon>Pseudomonadati</taxon>
        <taxon>Pseudomonadota</taxon>
        <taxon>Gammaproteobacteria</taxon>
        <taxon>Alteromonadales</taxon>
        <taxon>Alteromonadaceae</taxon>
        <taxon>Fluctibacter</taxon>
    </lineage>
</organism>
<feature type="domain" description="Histidine kinase" evidence="9">
    <location>
        <begin position="369"/>
        <end position="598"/>
    </location>
</feature>
<evidence type="ECO:0000313" key="10">
    <source>
        <dbReference type="EMBL" id="MCV2883331.1"/>
    </source>
</evidence>
<comment type="catalytic activity">
    <reaction evidence="1">
        <text>ATP + protein L-histidine = ADP + protein N-phospho-L-histidine.</text>
        <dbReference type="EC" id="2.7.13.3"/>
    </reaction>
</comment>
<dbReference type="EC" id="2.7.13.3" evidence="3"/>
<evidence type="ECO:0000313" key="11">
    <source>
        <dbReference type="Proteomes" id="UP001652504"/>
    </source>
</evidence>
<dbReference type="PANTHER" id="PTHR43065">
    <property type="entry name" value="SENSOR HISTIDINE KINASE"/>
    <property type="match status" value="1"/>
</dbReference>
<name>A0ABT3A3U1_9ALTE</name>
<dbReference type="InterPro" id="IPR036097">
    <property type="entry name" value="HisK_dim/P_sf"/>
</dbReference>
<feature type="coiled-coil region" evidence="8">
    <location>
        <begin position="312"/>
        <end position="346"/>
    </location>
</feature>
<evidence type="ECO:0000256" key="7">
    <source>
        <dbReference type="ARBA" id="ARBA00022989"/>
    </source>
</evidence>
<evidence type="ECO:0000259" key="9">
    <source>
        <dbReference type="PROSITE" id="PS50109"/>
    </source>
</evidence>
<dbReference type="InterPro" id="IPR029151">
    <property type="entry name" value="Sensor-like_sf"/>
</dbReference>
<protein>
    <recommendedName>
        <fullName evidence="3">histidine kinase</fullName>
        <ecNumber evidence="3">2.7.13.3</ecNumber>
    </recommendedName>
</protein>
<dbReference type="Gene3D" id="1.10.287.130">
    <property type="match status" value="1"/>
</dbReference>
<comment type="caution">
    <text evidence="10">The sequence shown here is derived from an EMBL/GenBank/DDBJ whole genome shotgun (WGS) entry which is preliminary data.</text>
</comment>
<dbReference type="InterPro" id="IPR005467">
    <property type="entry name" value="His_kinase_dom"/>
</dbReference>
<dbReference type="Gene3D" id="3.30.565.10">
    <property type="entry name" value="Histidine kinase-like ATPase, C-terminal domain"/>
    <property type="match status" value="1"/>
</dbReference>
<dbReference type="Proteomes" id="UP001652504">
    <property type="component" value="Unassembled WGS sequence"/>
</dbReference>
<keyword evidence="8" id="KW-0175">Coiled coil</keyword>
<dbReference type="SUPFAM" id="SSF55874">
    <property type="entry name" value="ATPase domain of HSP90 chaperone/DNA topoisomerase II/histidine kinase"/>
    <property type="match status" value="1"/>
</dbReference>
<dbReference type="InterPro" id="IPR003661">
    <property type="entry name" value="HisK_dim/P_dom"/>
</dbReference>
<keyword evidence="4" id="KW-1003">Cell membrane</keyword>
<dbReference type="EMBL" id="JAOWKX010000001">
    <property type="protein sequence ID" value="MCV2883331.1"/>
    <property type="molecule type" value="Genomic_DNA"/>
</dbReference>